<dbReference type="InterPro" id="IPR010852">
    <property type="entry name" value="ABATE"/>
</dbReference>
<name>A0A8J3IXS5_9CHLR</name>
<protein>
    <recommendedName>
        <fullName evidence="1">Zinc finger CGNR domain-containing protein</fullName>
    </recommendedName>
</protein>
<proteinExistence type="predicted"/>
<dbReference type="AlphaFoldDB" id="A0A8J3IXS5"/>
<feature type="domain" description="Zinc finger CGNR" evidence="1">
    <location>
        <begin position="139"/>
        <end position="181"/>
    </location>
</feature>
<dbReference type="Pfam" id="PF07336">
    <property type="entry name" value="ABATE"/>
    <property type="match status" value="1"/>
</dbReference>
<dbReference type="Gene3D" id="1.10.3300.10">
    <property type="entry name" value="Jann2411-like domain"/>
    <property type="match status" value="1"/>
</dbReference>
<evidence type="ECO:0000313" key="2">
    <source>
        <dbReference type="EMBL" id="GHO97206.1"/>
    </source>
</evidence>
<dbReference type="Proteomes" id="UP000597444">
    <property type="component" value="Unassembled WGS sequence"/>
</dbReference>
<dbReference type="RefSeq" id="WP_220207784.1">
    <property type="nucleotide sequence ID" value="NZ_BNJK01000001.1"/>
</dbReference>
<gene>
    <name evidence="2" type="ORF">KSF_072540</name>
</gene>
<keyword evidence="3" id="KW-1185">Reference proteome</keyword>
<dbReference type="InterPro" id="IPR021005">
    <property type="entry name" value="Znf_CGNR"/>
</dbReference>
<reference evidence="2" key="1">
    <citation type="submission" date="2020-10" db="EMBL/GenBank/DDBJ databases">
        <title>Taxonomic study of unclassified bacteria belonging to the class Ktedonobacteria.</title>
        <authorList>
            <person name="Yabe S."/>
            <person name="Wang C.M."/>
            <person name="Zheng Y."/>
            <person name="Sakai Y."/>
            <person name="Cavaletti L."/>
            <person name="Monciardini P."/>
            <person name="Donadio S."/>
        </authorList>
    </citation>
    <scope>NUCLEOTIDE SEQUENCE</scope>
    <source>
        <strain evidence="2">ID150040</strain>
    </source>
</reference>
<accession>A0A8J3IXS5</accession>
<evidence type="ECO:0000259" key="1">
    <source>
        <dbReference type="Pfam" id="PF11706"/>
    </source>
</evidence>
<dbReference type="PANTHER" id="PTHR35525">
    <property type="entry name" value="BLL6575 PROTEIN"/>
    <property type="match status" value="1"/>
</dbReference>
<sequence>MANDEIKNMCIEFINSEFRDFRGRWVRDDLLQPEWLEQFLSCWDLQTEYPLATTTLTELMELRSLLRRLIETIEQPYVASEDLTALNAILLKPSLKRRLIVEQEEYRLETLPEKKDWSWVQAEIAASFVHILTEHEPGRLKICANPYCRGIFYDESRSRTRRYCSIDKCANLWKVRNFRERARQKESDKK</sequence>
<dbReference type="SUPFAM" id="SSF160904">
    <property type="entry name" value="Jann2411-like"/>
    <property type="match status" value="1"/>
</dbReference>
<dbReference type="Pfam" id="PF11706">
    <property type="entry name" value="zf-CGNR"/>
    <property type="match status" value="1"/>
</dbReference>
<organism evidence="2 3">
    <name type="scientific">Reticulibacter mediterranei</name>
    <dbReference type="NCBI Taxonomy" id="2778369"/>
    <lineage>
        <taxon>Bacteria</taxon>
        <taxon>Bacillati</taxon>
        <taxon>Chloroflexota</taxon>
        <taxon>Ktedonobacteria</taxon>
        <taxon>Ktedonobacterales</taxon>
        <taxon>Reticulibacteraceae</taxon>
        <taxon>Reticulibacter</taxon>
    </lineage>
</organism>
<dbReference type="PANTHER" id="PTHR35525:SF3">
    <property type="entry name" value="BLL6575 PROTEIN"/>
    <property type="match status" value="1"/>
</dbReference>
<comment type="caution">
    <text evidence="2">The sequence shown here is derived from an EMBL/GenBank/DDBJ whole genome shotgun (WGS) entry which is preliminary data.</text>
</comment>
<dbReference type="EMBL" id="BNJK01000001">
    <property type="protein sequence ID" value="GHO97206.1"/>
    <property type="molecule type" value="Genomic_DNA"/>
</dbReference>
<dbReference type="InterPro" id="IPR023286">
    <property type="entry name" value="ABATE_dom_sf"/>
</dbReference>
<evidence type="ECO:0000313" key="3">
    <source>
        <dbReference type="Proteomes" id="UP000597444"/>
    </source>
</evidence>